<keyword evidence="1" id="KW-0472">Membrane</keyword>
<dbReference type="RefSeq" id="WP_074715181.1">
    <property type="nucleotide sequence ID" value="NZ_FNPG01000004.1"/>
</dbReference>
<keyword evidence="3" id="KW-1185">Reference proteome</keyword>
<dbReference type="EMBL" id="FNPG01000004">
    <property type="protein sequence ID" value="SDX87001.1"/>
    <property type="molecule type" value="Genomic_DNA"/>
</dbReference>
<feature type="transmembrane region" description="Helical" evidence="1">
    <location>
        <begin position="161"/>
        <end position="179"/>
    </location>
</feature>
<feature type="transmembrane region" description="Helical" evidence="1">
    <location>
        <begin position="103"/>
        <end position="126"/>
    </location>
</feature>
<evidence type="ECO:0000313" key="2">
    <source>
        <dbReference type="EMBL" id="SDX87001.1"/>
    </source>
</evidence>
<evidence type="ECO:0008006" key="4">
    <source>
        <dbReference type="Google" id="ProtNLM"/>
    </source>
</evidence>
<accession>A0A1H3F7Q6</accession>
<feature type="transmembrane region" description="Helical" evidence="1">
    <location>
        <begin position="76"/>
        <end position="97"/>
    </location>
</feature>
<dbReference type="AlphaFoldDB" id="A0A1H3F7Q6"/>
<keyword evidence="1" id="KW-0812">Transmembrane</keyword>
<feature type="transmembrane region" description="Helical" evidence="1">
    <location>
        <begin position="138"/>
        <end position="155"/>
    </location>
</feature>
<protein>
    <recommendedName>
        <fullName evidence="4">HD domain-containing protein</fullName>
    </recommendedName>
</protein>
<gene>
    <name evidence="2" type="ORF">SAMN02910414_00183</name>
</gene>
<feature type="transmembrane region" description="Helical" evidence="1">
    <location>
        <begin position="38"/>
        <end position="56"/>
    </location>
</feature>
<organism evidence="2 3">
    <name type="scientific">Lachnobacterium bovis DSM 14045</name>
    <dbReference type="NCBI Taxonomy" id="1122142"/>
    <lineage>
        <taxon>Bacteria</taxon>
        <taxon>Bacillati</taxon>
        <taxon>Bacillota</taxon>
        <taxon>Clostridia</taxon>
        <taxon>Lachnospirales</taxon>
        <taxon>Lachnospiraceae</taxon>
        <taxon>Lachnobacterium</taxon>
    </lineage>
</organism>
<dbReference type="OrthoDB" id="9806952at2"/>
<name>A0A1H3F7Q6_9FIRM</name>
<dbReference type="Proteomes" id="UP000183918">
    <property type="component" value="Unassembled WGS sequence"/>
</dbReference>
<keyword evidence="1" id="KW-1133">Transmembrane helix</keyword>
<feature type="transmembrane region" description="Helical" evidence="1">
    <location>
        <begin position="191"/>
        <end position="210"/>
    </location>
</feature>
<evidence type="ECO:0000256" key="1">
    <source>
        <dbReference type="SAM" id="Phobius"/>
    </source>
</evidence>
<sequence>MEEKVTPYRVIPMVIMFIIIFSSSLTLGFYRSLTVHEYLLLLILDVVFWGLFIYELEYKRTHRQIHNNTQCSFINVSIGMCISTIVTVICCFVPDFIKPIMLIVVIMCAFSTDVLAIIYGIYSIVLVSIINNSSKEEIVAAVLIIIFTAIVVNSFANANDYVWSCLTMFFVNCMINTLFFFEKNNTVSKNYFISIIAISTLNCLFTLVFYKKVYHNTISEEKNKYEEILDENYHAILSVKAFSPEEYNHAVKVSDLSYRCAKKVGFDTTLCATAGFYYRMCKWNDNQGIDKAIQKAKYECFPEKVINIISEYNGEKKLPSSKESALINMTDTLIDKMEHIKNVKENSLDFEMLIYQTLNDFSITNKLDASGMSVHQFLLVRDYLVKEGIKK</sequence>
<reference evidence="2 3" key="1">
    <citation type="submission" date="2016-10" db="EMBL/GenBank/DDBJ databases">
        <authorList>
            <person name="de Groot N.N."/>
        </authorList>
    </citation>
    <scope>NUCLEOTIDE SEQUENCE [LARGE SCALE GENOMIC DNA]</scope>
    <source>
        <strain evidence="2 3">DSM 14045</strain>
    </source>
</reference>
<feature type="transmembrane region" description="Helical" evidence="1">
    <location>
        <begin position="12"/>
        <end position="32"/>
    </location>
</feature>
<dbReference type="STRING" id="1122142.SAMN02910414_00183"/>
<evidence type="ECO:0000313" key="3">
    <source>
        <dbReference type="Proteomes" id="UP000183918"/>
    </source>
</evidence>
<proteinExistence type="predicted"/>